<dbReference type="GO" id="GO:0016491">
    <property type="term" value="F:oxidoreductase activity"/>
    <property type="evidence" value="ECO:0007669"/>
    <property type="project" value="InterPro"/>
</dbReference>
<name>A0A3B1A6I7_9ZZZZ</name>
<dbReference type="Gene3D" id="3.50.50.60">
    <property type="entry name" value="FAD/NAD(P)-binding domain"/>
    <property type="match status" value="2"/>
</dbReference>
<dbReference type="SUPFAM" id="SSF51905">
    <property type="entry name" value="FAD/NAD(P)-binding domain"/>
    <property type="match status" value="1"/>
</dbReference>
<organism evidence="2">
    <name type="scientific">hydrothermal vent metagenome</name>
    <dbReference type="NCBI Taxonomy" id="652676"/>
    <lineage>
        <taxon>unclassified sequences</taxon>
        <taxon>metagenomes</taxon>
        <taxon>ecological metagenomes</taxon>
    </lineage>
</organism>
<gene>
    <name evidence="2" type="ORF">MNBD_GAMMA23-981</name>
</gene>
<dbReference type="NCBIfam" id="TIGR03467">
    <property type="entry name" value="HpnE"/>
    <property type="match status" value="1"/>
</dbReference>
<dbReference type="InterPro" id="IPR036188">
    <property type="entry name" value="FAD/NAD-bd_sf"/>
</dbReference>
<dbReference type="InterPro" id="IPR002937">
    <property type="entry name" value="Amino_oxidase"/>
</dbReference>
<dbReference type="EMBL" id="UOFT01000045">
    <property type="protein sequence ID" value="VAW95362.1"/>
    <property type="molecule type" value="Genomic_DNA"/>
</dbReference>
<sequence>MDTIIKKIDILIIGGGWAGLSTAIKLVDSGKNIYLIESAKQLGGRAREVQVKQTIVDNGTHIMIGAYTETLRLIQKVFPSSGHYSEKIQLKRENLALNYKQILKPAINLPRVPLPAPFNIIGSFLFARGLSAKDKLCVLALGTKIKLNLIKLPSDLALQAFFEQQKQTETVIKSIWEPLCLAIMNTPLKQASTEIFLHVLKESFFKSRHASDLLFFKTTLSEIFPMPAEKYITQHGGEILLEQKAISIQQKNDFYLITTPSLKLQTKHVVIATPPPAANKLLTELNTQQTLEPLINNLNQFTYQAICTVYLQYPKTIQCERNMQGFLGTTSQWMFDKKNLTHQPGLVSIIISSAGPHLEMDNPSLIKTITEELARFYPQWPEPLDAFVIREKRATFTASVNINRIRPANRTVMDNLWLAGDYTNTQYPATLEGAVRSGLHCAQQILAE</sequence>
<evidence type="ECO:0000313" key="2">
    <source>
        <dbReference type="EMBL" id="VAW95362.1"/>
    </source>
</evidence>
<protein>
    <submittedName>
        <fullName evidence="2">Squalene/phytoene desaturase HopC</fullName>
    </submittedName>
</protein>
<evidence type="ECO:0000259" key="1">
    <source>
        <dbReference type="Pfam" id="PF01593"/>
    </source>
</evidence>
<feature type="domain" description="Amine oxidase" evidence="1">
    <location>
        <begin position="18"/>
        <end position="446"/>
    </location>
</feature>
<dbReference type="AlphaFoldDB" id="A0A3B1A6I7"/>
<reference evidence="2" key="1">
    <citation type="submission" date="2018-06" db="EMBL/GenBank/DDBJ databases">
        <authorList>
            <person name="Zhirakovskaya E."/>
        </authorList>
    </citation>
    <scope>NUCLEOTIDE SEQUENCE</scope>
</reference>
<dbReference type="InterPro" id="IPR017830">
    <property type="entry name" value="SQase_HpnE"/>
</dbReference>
<accession>A0A3B1A6I7</accession>
<dbReference type="PANTHER" id="PTHR42923:SF47">
    <property type="entry name" value="BLR3003 PROTEIN"/>
    <property type="match status" value="1"/>
</dbReference>
<dbReference type="Pfam" id="PF01593">
    <property type="entry name" value="Amino_oxidase"/>
    <property type="match status" value="1"/>
</dbReference>
<proteinExistence type="predicted"/>
<dbReference type="InterPro" id="IPR050464">
    <property type="entry name" value="Zeta_carotene_desat/Oxidored"/>
</dbReference>
<dbReference type="PANTHER" id="PTHR42923">
    <property type="entry name" value="PROTOPORPHYRINOGEN OXIDASE"/>
    <property type="match status" value="1"/>
</dbReference>